<dbReference type="EMBL" id="VFSU01000028">
    <property type="protein sequence ID" value="TPE60155.1"/>
    <property type="molecule type" value="Genomic_DNA"/>
</dbReference>
<dbReference type="GO" id="GO:0016740">
    <property type="term" value="F:transferase activity"/>
    <property type="evidence" value="ECO:0007669"/>
    <property type="project" value="UniProtKB-KW"/>
</dbReference>
<protein>
    <submittedName>
        <fullName evidence="1">UDP-N-acetylglucosamine--LPS N-acetylglucosamine transferase</fullName>
    </submittedName>
</protein>
<keyword evidence="2" id="KW-1185">Reference proteome</keyword>
<dbReference type="AlphaFoldDB" id="A0A501XI47"/>
<dbReference type="Proteomes" id="UP000319897">
    <property type="component" value="Unassembled WGS sequence"/>
</dbReference>
<dbReference type="OrthoDB" id="555447at2"/>
<evidence type="ECO:0000313" key="1">
    <source>
        <dbReference type="EMBL" id="TPE60155.1"/>
    </source>
</evidence>
<evidence type="ECO:0000313" key="2">
    <source>
        <dbReference type="Proteomes" id="UP000319897"/>
    </source>
</evidence>
<proteinExistence type="predicted"/>
<reference evidence="1 2" key="1">
    <citation type="submission" date="2019-06" db="EMBL/GenBank/DDBJ databases">
        <authorList>
            <person name="Lee I."/>
            <person name="Jang G.I."/>
            <person name="Hwang C.Y."/>
        </authorList>
    </citation>
    <scope>NUCLEOTIDE SEQUENCE [LARGE SCALE GENOMIC DNA]</scope>
    <source>
        <strain evidence="1 2">PAMC 28131</strain>
    </source>
</reference>
<sequence>MTRVLAISSTGGHWVQLNRLMPAFEGCEVHWACTSADHEARLNAAAKRLGQPVASYTAITDANRWTKAKLVKQMLEVVALLLKLRPDVIVTTGASVGYFAIRVGRLTGARTCWIDSIANGDELSLSGEKAGPHADLFLTQWPEVAKPGGPLYRGAVL</sequence>
<dbReference type="Gene3D" id="3.40.50.2000">
    <property type="entry name" value="Glycogen Phosphorylase B"/>
    <property type="match status" value="1"/>
</dbReference>
<comment type="caution">
    <text evidence="1">The sequence shown here is derived from an EMBL/GenBank/DDBJ whole genome shotgun (WGS) entry which is preliminary data.</text>
</comment>
<name>A0A501XI47_9SPHN</name>
<dbReference type="GO" id="GO:0006488">
    <property type="term" value="P:dolichol-linked oligosaccharide biosynthetic process"/>
    <property type="evidence" value="ECO:0007669"/>
    <property type="project" value="InterPro"/>
</dbReference>
<accession>A0A501XI47</accession>
<dbReference type="RefSeq" id="WP_140928681.1">
    <property type="nucleotide sequence ID" value="NZ_VFSU01000028.1"/>
</dbReference>
<keyword evidence="1" id="KW-0808">Transferase</keyword>
<dbReference type="SUPFAM" id="SSF53756">
    <property type="entry name" value="UDP-Glycosyltransferase/glycogen phosphorylase"/>
    <property type="match status" value="1"/>
</dbReference>
<organism evidence="1 2">
    <name type="scientific">Sandaracinobacter neustonicus</name>
    <dbReference type="NCBI Taxonomy" id="1715348"/>
    <lineage>
        <taxon>Bacteria</taxon>
        <taxon>Pseudomonadati</taxon>
        <taxon>Pseudomonadota</taxon>
        <taxon>Alphaproteobacteria</taxon>
        <taxon>Sphingomonadales</taxon>
        <taxon>Sphingosinicellaceae</taxon>
        <taxon>Sandaracinobacter</taxon>
    </lineage>
</organism>
<gene>
    <name evidence="1" type="ORF">FJQ54_12150</name>
</gene>